<dbReference type="InterPro" id="IPR019079">
    <property type="entry name" value="Capsule_synth_CapA"/>
</dbReference>
<name>A0A926DWG6_9FIRM</name>
<organism evidence="3 4">
    <name type="scientific">Bianquea renquensis</name>
    <dbReference type="NCBI Taxonomy" id="2763661"/>
    <lineage>
        <taxon>Bacteria</taxon>
        <taxon>Bacillati</taxon>
        <taxon>Bacillota</taxon>
        <taxon>Clostridia</taxon>
        <taxon>Eubacteriales</taxon>
        <taxon>Bianqueaceae</taxon>
        <taxon>Bianquea</taxon>
    </lineage>
</organism>
<comment type="caution">
    <text evidence="3">The sequence shown here is derived from an EMBL/GenBank/DDBJ whole genome shotgun (WGS) entry which is preliminary data.</text>
</comment>
<dbReference type="AlphaFoldDB" id="A0A926DWG6"/>
<protein>
    <submittedName>
        <fullName evidence="3">CapA family protein</fullName>
    </submittedName>
</protein>
<accession>A0A926DWG6</accession>
<feature type="domain" description="Capsule synthesis protein CapA" evidence="2">
    <location>
        <begin position="4"/>
        <end position="240"/>
    </location>
</feature>
<dbReference type="InterPro" id="IPR029052">
    <property type="entry name" value="Metallo-depent_PP-like"/>
</dbReference>
<proteinExistence type="inferred from homology"/>
<reference evidence="3" key="1">
    <citation type="submission" date="2020-08" db="EMBL/GenBank/DDBJ databases">
        <title>Genome public.</title>
        <authorList>
            <person name="Liu C."/>
            <person name="Sun Q."/>
        </authorList>
    </citation>
    <scope>NUCLEOTIDE SEQUENCE</scope>
    <source>
        <strain evidence="3">NSJ-32</strain>
    </source>
</reference>
<dbReference type="PANTHER" id="PTHR33393:SF13">
    <property type="entry name" value="PGA BIOSYNTHESIS PROTEIN CAPA"/>
    <property type="match status" value="1"/>
</dbReference>
<dbReference type="CDD" id="cd07381">
    <property type="entry name" value="MPP_CapA"/>
    <property type="match status" value="1"/>
</dbReference>
<dbReference type="Proteomes" id="UP000657006">
    <property type="component" value="Unassembled WGS sequence"/>
</dbReference>
<evidence type="ECO:0000313" key="3">
    <source>
        <dbReference type="EMBL" id="MBC8544515.1"/>
    </source>
</evidence>
<dbReference type="Pfam" id="PF09587">
    <property type="entry name" value="PGA_cap"/>
    <property type="match status" value="1"/>
</dbReference>
<dbReference type="SUPFAM" id="SSF56300">
    <property type="entry name" value="Metallo-dependent phosphatases"/>
    <property type="match status" value="1"/>
</dbReference>
<gene>
    <name evidence="3" type="ORF">H8730_13290</name>
</gene>
<dbReference type="RefSeq" id="WP_177717811.1">
    <property type="nucleotide sequence ID" value="NZ_JACRSQ010000024.1"/>
</dbReference>
<evidence type="ECO:0000259" key="2">
    <source>
        <dbReference type="SMART" id="SM00854"/>
    </source>
</evidence>
<evidence type="ECO:0000256" key="1">
    <source>
        <dbReference type="ARBA" id="ARBA00005662"/>
    </source>
</evidence>
<dbReference type="SMART" id="SM00854">
    <property type="entry name" value="PGA_cap"/>
    <property type="match status" value="1"/>
</dbReference>
<comment type="similarity">
    <text evidence="1">Belongs to the CapA family.</text>
</comment>
<dbReference type="PANTHER" id="PTHR33393">
    <property type="entry name" value="POLYGLUTAMINE SYNTHESIS ACCESSORY PROTEIN RV0574C-RELATED"/>
    <property type="match status" value="1"/>
</dbReference>
<dbReference type="EMBL" id="JACRSQ010000024">
    <property type="protein sequence ID" value="MBC8544515.1"/>
    <property type="molecule type" value="Genomic_DNA"/>
</dbReference>
<evidence type="ECO:0000313" key="4">
    <source>
        <dbReference type="Proteomes" id="UP000657006"/>
    </source>
</evidence>
<dbReference type="InterPro" id="IPR052169">
    <property type="entry name" value="CW_Biosynth-Accessory"/>
</dbReference>
<keyword evidence="4" id="KW-1185">Reference proteome</keyword>
<dbReference type="Gene3D" id="3.60.21.10">
    <property type="match status" value="1"/>
</dbReference>
<sequence length="403" mass="45251">MDTSLIFAGDVCFHNCERQSVDEEYSRRVLAEVMPILERADYRLVNLENPLVETPAPIAKSGPPLYGLPQNVGFLKAAKVDCAILANNHIGDQGDQAVLETCALLKKEGIEYAGAGANLEEAYRAWRCEKARTRISVICVAENEFGIAGPDKPGAAGIQMGLLRGRIVEEKGQSDFVVVVVHGGNENNPFPSPGAQERYRLLVDFGADAIVGMHPHCPQGYEFYRGTPIVYSVGNFYFYSREKREKDSPWYYGYMPELTFQKDQPVSLQIHPYHMAQDGTAILPLDGVDRTAFLEYIQTISEPIADRQKLEWYFKGWCMETGPVYAGMLLYDPEYLTNPASRRESRFLNLCNNFTCEAHNELLKTMMKIIAGGEVDEAKDILRHVRKFMHIPSGGQMNESCIE</sequence>